<proteinExistence type="predicted"/>
<evidence type="ECO:0000313" key="2">
    <source>
        <dbReference type="EMBL" id="KAK0596264.1"/>
    </source>
</evidence>
<evidence type="ECO:0008006" key="4">
    <source>
        <dbReference type="Google" id="ProtNLM"/>
    </source>
</evidence>
<evidence type="ECO:0000256" key="1">
    <source>
        <dbReference type="SAM" id="MobiDB-lite"/>
    </source>
</evidence>
<gene>
    <name evidence="2" type="ORF">LWI29_014199</name>
</gene>
<reference evidence="2" key="1">
    <citation type="journal article" date="2022" name="Plant J.">
        <title>Strategies of tolerance reflected in two North American maple genomes.</title>
        <authorList>
            <person name="McEvoy S.L."/>
            <person name="Sezen U.U."/>
            <person name="Trouern-Trend A."/>
            <person name="McMahon S.M."/>
            <person name="Schaberg P.G."/>
            <person name="Yang J."/>
            <person name="Wegrzyn J.L."/>
            <person name="Swenson N.G."/>
        </authorList>
    </citation>
    <scope>NUCLEOTIDE SEQUENCE</scope>
    <source>
        <strain evidence="2">NS2018</strain>
    </source>
</reference>
<comment type="caution">
    <text evidence="2">The sequence shown here is derived from an EMBL/GenBank/DDBJ whole genome shotgun (WGS) entry which is preliminary data.</text>
</comment>
<accession>A0AA39SV79</accession>
<protein>
    <recommendedName>
        <fullName evidence="4">Reverse transcriptase Ty1/copia-type domain-containing protein</fullName>
    </recommendedName>
</protein>
<keyword evidence="3" id="KW-1185">Reference proteome</keyword>
<evidence type="ECO:0000313" key="3">
    <source>
        <dbReference type="Proteomes" id="UP001168877"/>
    </source>
</evidence>
<sequence>MVEIRVAKTQQCNDNEESNHSSGVISNTNPVKQQVDVSNASSFDSVASKLKEVMEIVLEYGFPIAWNSRADTSLFVFRKQSCVVLLLVYVDDILLTEPVKESV</sequence>
<dbReference type="EMBL" id="JAUESC010000004">
    <property type="protein sequence ID" value="KAK0596264.1"/>
    <property type="molecule type" value="Genomic_DNA"/>
</dbReference>
<feature type="compositionally biased region" description="Polar residues" evidence="1">
    <location>
        <begin position="20"/>
        <end position="29"/>
    </location>
</feature>
<reference evidence="2" key="2">
    <citation type="submission" date="2023-06" db="EMBL/GenBank/DDBJ databases">
        <authorList>
            <person name="Swenson N.G."/>
            <person name="Wegrzyn J.L."/>
            <person name="Mcevoy S.L."/>
        </authorList>
    </citation>
    <scope>NUCLEOTIDE SEQUENCE</scope>
    <source>
        <strain evidence="2">NS2018</strain>
        <tissue evidence="2">Leaf</tissue>
    </source>
</reference>
<feature type="region of interest" description="Disordered" evidence="1">
    <location>
        <begin position="1"/>
        <end position="29"/>
    </location>
</feature>
<organism evidence="2 3">
    <name type="scientific">Acer saccharum</name>
    <name type="common">Sugar maple</name>
    <dbReference type="NCBI Taxonomy" id="4024"/>
    <lineage>
        <taxon>Eukaryota</taxon>
        <taxon>Viridiplantae</taxon>
        <taxon>Streptophyta</taxon>
        <taxon>Embryophyta</taxon>
        <taxon>Tracheophyta</taxon>
        <taxon>Spermatophyta</taxon>
        <taxon>Magnoliopsida</taxon>
        <taxon>eudicotyledons</taxon>
        <taxon>Gunneridae</taxon>
        <taxon>Pentapetalae</taxon>
        <taxon>rosids</taxon>
        <taxon>malvids</taxon>
        <taxon>Sapindales</taxon>
        <taxon>Sapindaceae</taxon>
        <taxon>Hippocastanoideae</taxon>
        <taxon>Acereae</taxon>
        <taxon>Acer</taxon>
    </lineage>
</organism>
<dbReference type="AlphaFoldDB" id="A0AA39SV79"/>
<dbReference type="Proteomes" id="UP001168877">
    <property type="component" value="Unassembled WGS sequence"/>
</dbReference>
<name>A0AA39SV79_ACESA</name>